<evidence type="ECO:0000256" key="2">
    <source>
        <dbReference type="ARBA" id="ARBA00022679"/>
    </source>
</evidence>
<dbReference type="GO" id="GO:0005829">
    <property type="term" value="C:cytosol"/>
    <property type="evidence" value="ECO:0007669"/>
    <property type="project" value="TreeGrafter"/>
</dbReference>
<dbReference type="Proteomes" id="UP000199125">
    <property type="component" value="Unassembled WGS sequence"/>
</dbReference>
<evidence type="ECO:0000313" key="8">
    <source>
        <dbReference type="Proteomes" id="UP000199125"/>
    </source>
</evidence>
<dbReference type="InterPro" id="IPR013749">
    <property type="entry name" value="PM/HMP-P_kinase-1"/>
</dbReference>
<gene>
    <name evidence="7" type="ORF">SAMN04488075_0799</name>
</gene>
<keyword evidence="4 7" id="KW-0418">Kinase</keyword>
<sequence>MTQPEIQPHPLPLVVSVQSQVAFGHVGNSVAAYPMRACGVEVVEVPTALLSNHPHYPTMHGAILDADLVGGLLTGIAERGVPARASVVLSGFLGREETALALAGFLRRAKAENPGLTYLCDPVMGDADLGFFTDEPLRRAFAAELVPLADVILPNAFELETLSGIAINGASDVARAREALGCPAVVATSVPVEGQPERLATVVATRDFCRSFDVPRLPVRPVGTGDLLAGLTAARLAQGVALPQAVARAVAGVAQALRRTSGQPWAEMPIAAALPAILAADWQETGQQPLPSPADLLS</sequence>
<dbReference type="Gene3D" id="3.40.1190.20">
    <property type="match status" value="1"/>
</dbReference>
<evidence type="ECO:0000256" key="4">
    <source>
        <dbReference type="ARBA" id="ARBA00022777"/>
    </source>
</evidence>
<evidence type="ECO:0000313" key="7">
    <source>
        <dbReference type="EMBL" id="SEH68971.1"/>
    </source>
</evidence>
<feature type="domain" description="Pyridoxamine kinase/Phosphomethylpyrimidine kinase" evidence="6">
    <location>
        <begin position="88"/>
        <end position="260"/>
    </location>
</feature>
<dbReference type="GO" id="GO:0005524">
    <property type="term" value="F:ATP binding"/>
    <property type="evidence" value="ECO:0007669"/>
    <property type="project" value="UniProtKB-KW"/>
</dbReference>
<dbReference type="AlphaFoldDB" id="A0A1H6KBW8"/>
<evidence type="ECO:0000259" key="6">
    <source>
        <dbReference type="Pfam" id="PF08543"/>
    </source>
</evidence>
<dbReference type="PANTHER" id="PTHR10534">
    <property type="entry name" value="PYRIDOXAL KINASE"/>
    <property type="match status" value="1"/>
</dbReference>
<keyword evidence="2" id="KW-0808">Transferase</keyword>
<dbReference type="NCBIfam" id="TIGR00687">
    <property type="entry name" value="pyridox_kin"/>
    <property type="match status" value="1"/>
</dbReference>
<reference evidence="8" key="1">
    <citation type="submission" date="2016-10" db="EMBL/GenBank/DDBJ databases">
        <authorList>
            <person name="Varghese N."/>
            <person name="Submissions S."/>
        </authorList>
    </citation>
    <scope>NUCLEOTIDE SEQUENCE [LARGE SCALE GENOMIC DNA]</scope>
    <source>
        <strain evidence="8">DSM 11593</strain>
    </source>
</reference>
<dbReference type="GO" id="GO:0009443">
    <property type="term" value="P:pyridoxal 5'-phosphate salvage"/>
    <property type="evidence" value="ECO:0007669"/>
    <property type="project" value="InterPro"/>
</dbReference>
<dbReference type="RefSeq" id="WP_177172472.1">
    <property type="nucleotide sequence ID" value="NZ_FNXG01000001.1"/>
</dbReference>
<dbReference type="STRING" id="65735.SAMN04488075_0799"/>
<dbReference type="InterPro" id="IPR029056">
    <property type="entry name" value="Ribokinase-like"/>
</dbReference>
<keyword evidence="3" id="KW-0547">Nucleotide-binding</keyword>
<name>A0A1H6KBW8_9RHOB</name>
<evidence type="ECO:0000256" key="5">
    <source>
        <dbReference type="ARBA" id="ARBA00022840"/>
    </source>
</evidence>
<proteinExistence type="predicted"/>
<dbReference type="SUPFAM" id="SSF53613">
    <property type="entry name" value="Ribokinase-like"/>
    <property type="match status" value="1"/>
</dbReference>
<keyword evidence="8" id="KW-1185">Reference proteome</keyword>
<dbReference type="CDD" id="cd01173">
    <property type="entry name" value="pyridoxal_pyridoxamine_kinase"/>
    <property type="match status" value="1"/>
</dbReference>
<dbReference type="GO" id="GO:0008478">
    <property type="term" value="F:pyridoxal kinase activity"/>
    <property type="evidence" value="ECO:0007669"/>
    <property type="project" value="UniProtKB-EC"/>
</dbReference>
<evidence type="ECO:0000256" key="1">
    <source>
        <dbReference type="ARBA" id="ARBA00012104"/>
    </source>
</evidence>
<dbReference type="InterPro" id="IPR004625">
    <property type="entry name" value="PyrdxlKinase"/>
</dbReference>
<dbReference type="PANTHER" id="PTHR10534:SF2">
    <property type="entry name" value="PYRIDOXAL KINASE"/>
    <property type="match status" value="1"/>
</dbReference>
<keyword evidence="5" id="KW-0067">ATP-binding</keyword>
<dbReference type="EC" id="2.7.1.35" evidence="1"/>
<organism evidence="7 8">
    <name type="scientific">Paracoccus alkenifer</name>
    <dbReference type="NCBI Taxonomy" id="65735"/>
    <lineage>
        <taxon>Bacteria</taxon>
        <taxon>Pseudomonadati</taxon>
        <taxon>Pseudomonadota</taxon>
        <taxon>Alphaproteobacteria</taxon>
        <taxon>Rhodobacterales</taxon>
        <taxon>Paracoccaceae</taxon>
        <taxon>Paracoccus</taxon>
    </lineage>
</organism>
<accession>A0A1H6KBW8</accession>
<dbReference type="EMBL" id="FNXG01000001">
    <property type="protein sequence ID" value="SEH68971.1"/>
    <property type="molecule type" value="Genomic_DNA"/>
</dbReference>
<protein>
    <recommendedName>
        <fullName evidence="1">pyridoxal kinase</fullName>
        <ecNumber evidence="1">2.7.1.35</ecNumber>
    </recommendedName>
</protein>
<evidence type="ECO:0000256" key="3">
    <source>
        <dbReference type="ARBA" id="ARBA00022741"/>
    </source>
</evidence>
<dbReference type="Pfam" id="PF08543">
    <property type="entry name" value="Phos_pyr_kin"/>
    <property type="match status" value="1"/>
</dbReference>